<dbReference type="SUPFAM" id="SSF56176">
    <property type="entry name" value="FAD-binding/transporter-associated domain-like"/>
    <property type="match status" value="1"/>
</dbReference>
<dbReference type="Proteomes" id="UP001303115">
    <property type="component" value="Unassembled WGS sequence"/>
</dbReference>
<name>A0AAN6PFX0_9PEZI</name>
<dbReference type="InterPro" id="IPR016169">
    <property type="entry name" value="FAD-bd_PCMH_sub2"/>
</dbReference>
<dbReference type="PANTHER" id="PTHR13878">
    <property type="entry name" value="GULONOLACTONE OXIDASE"/>
    <property type="match status" value="1"/>
</dbReference>
<dbReference type="GO" id="GO:0016491">
    <property type="term" value="F:oxidoreductase activity"/>
    <property type="evidence" value="ECO:0007669"/>
    <property type="project" value="UniProtKB-KW"/>
</dbReference>
<reference evidence="6" key="1">
    <citation type="journal article" date="2023" name="Mol. Phylogenet. Evol.">
        <title>Genome-scale phylogeny and comparative genomics of the fungal order Sordariales.</title>
        <authorList>
            <person name="Hensen N."/>
            <person name="Bonometti L."/>
            <person name="Westerberg I."/>
            <person name="Brannstrom I.O."/>
            <person name="Guillou S."/>
            <person name="Cros-Aarteil S."/>
            <person name="Calhoun S."/>
            <person name="Haridas S."/>
            <person name="Kuo A."/>
            <person name="Mondo S."/>
            <person name="Pangilinan J."/>
            <person name="Riley R."/>
            <person name="LaButti K."/>
            <person name="Andreopoulos B."/>
            <person name="Lipzen A."/>
            <person name="Chen C."/>
            <person name="Yan M."/>
            <person name="Daum C."/>
            <person name="Ng V."/>
            <person name="Clum A."/>
            <person name="Steindorff A."/>
            <person name="Ohm R.A."/>
            <person name="Martin F."/>
            <person name="Silar P."/>
            <person name="Natvig D.O."/>
            <person name="Lalanne C."/>
            <person name="Gautier V."/>
            <person name="Ament-Velasquez S.L."/>
            <person name="Kruys A."/>
            <person name="Hutchinson M.I."/>
            <person name="Powell A.J."/>
            <person name="Barry K."/>
            <person name="Miller A.N."/>
            <person name="Grigoriev I.V."/>
            <person name="Debuchy R."/>
            <person name="Gladieux P."/>
            <person name="Hiltunen Thoren M."/>
            <person name="Johannesson H."/>
        </authorList>
    </citation>
    <scope>NUCLEOTIDE SEQUENCE [LARGE SCALE GENOMIC DNA]</scope>
    <source>
        <strain evidence="6">CBS 284.82</strain>
    </source>
</reference>
<dbReference type="Pfam" id="PF01565">
    <property type="entry name" value="FAD_binding_4"/>
    <property type="match status" value="1"/>
</dbReference>
<dbReference type="InterPro" id="IPR050432">
    <property type="entry name" value="FAD-linked_Oxidoreductases_BP"/>
</dbReference>
<accession>A0AAN6PFX0</accession>
<dbReference type="InterPro" id="IPR006094">
    <property type="entry name" value="Oxid_FAD_bind_N"/>
</dbReference>
<dbReference type="InterPro" id="IPR036318">
    <property type="entry name" value="FAD-bd_PCMH-like_sf"/>
</dbReference>
<evidence type="ECO:0000313" key="5">
    <source>
        <dbReference type="EMBL" id="KAK4039373.1"/>
    </source>
</evidence>
<sequence length="574" mass="60675">MKTASGAAILLAAFAARAASSQCLALPGDANWPDAAAWARLNRTVDGRLSATLPIGHVCHDPTYDAVACVALQQAWAKPGTHLNSSSSVMQSFFANQSCDPFTAQSTPCQLGNYVSYAVNASCAADVQAAVNFTRTNKIRLVVRNTGHDYFGRSTGAGALAIWTHNMNGIDFIPWSDSYFRGTAMKIGAGVMGYQAAQAADAAGVVAVTGECPTVGLAGFTMGAGHSALSTSFGMGADQVLQYEVVTANGHLVTASPTENSDLFWALSGGGPGTYGVVVSMTVKTHPGAKIGGASLQLSAAYTTQDKFNQAFAALHAMLPNMTDLGADIIYTATSGLLQLSPVTVYNSTGEYINQTVLAPFIAKLNELGIPFAAKYTTLSYLDHYNTYMGPLPDGNFAVEAYQFGSRLIPRSILVNNNDALQAVLQNLTSHGVILAASAADYSAPAGAAANAVLPQWRDATMQLQLITRWDSNPGAWNTMLADQERMTREFVPQVEAVTPGSGTYVNEANFNQPDWKEAFFGVNYDKLLRIKKKWDSSALFYILKGVGSDAWTVGKDGRMCRAGAGSAEVVVAL</sequence>
<evidence type="ECO:0000313" key="6">
    <source>
        <dbReference type="Proteomes" id="UP001303115"/>
    </source>
</evidence>
<organism evidence="5 6">
    <name type="scientific">Parachaetomium inaequale</name>
    <dbReference type="NCBI Taxonomy" id="2588326"/>
    <lineage>
        <taxon>Eukaryota</taxon>
        <taxon>Fungi</taxon>
        <taxon>Dikarya</taxon>
        <taxon>Ascomycota</taxon>
        <taxon>Pezizomycotina</taxon>
        <taxon>Sordariomycetes</taxon>
        <taxon>Sordariomycetidae</taxon>
        <taxon>Sordariales</taxon>
        <taxon>Chaetomiaceae</taxon>
        <taxon>Parachaetomium</taxon>
    </lineage>
</organism>
<keyword evidence="3" id="KW-0732">Signal</keyword>
<comment type="similarity">
    <text evidence="1">Belongs to the oxygen-dependent FAD-linked oxidoreductase family.</text>
</comment>
<dbReference type="Gene3D" id="3.30.465.10">
    <property type="match status" value="2"/>
</dbReference>
<evidence type="ECO:0000256" key="1">
    <source>
        <dbReference type="ARBA" id="ARBA00005466"/>
    </source>
</evidence>
<dbReference type="EMBL" id="MU854402">
    <property type="protein sequence ID" value="KAK4039373.1"/>
    <property type="molecule type" value="Genomic_DNA"/>
</dbReference>
<keyword evidence="6" id="KW-1185">Reference proteome</keyword>
<dbReference type="InterPro" id="IPR016166">
    <property type="entry name" value="FAD-bd_PCMH"/>
</dbReference>
<dbReference type="PANTHER" id="PTHR13878:SF91">
    <property type="entry name" value="FAD BINDING DOMAIN PROTEIN (AFU_ORTHOLOGUE AFUA_6G12070)-RELATED"/>
    <property type="match status" value="1"/>
</dbReference>
<dbReference type="InterPro" id="IPR012951">
    <property type="entry name" value="BBE"/>
</dbReference>
<comment type="caution">
    <text evidence="5">The sequence shown here is derived from an EMBL/GenBank/DDBJ whole genome shotgun (WGS) entry which is preliminary data.</text>
</comment>
<feature type="chain" id="PRO_5042972045" evidence="3">
    <location>
        <begin position="26"/>
        <end position="574"/>
    </location>
</feature>
<evidence type="ECO:0000259" key="4">
    <source>
        <dbReference type="PROSITE" id="PS51387"/>
    </source>
</evidence>
<feature type="signal peptide" evidence="3">
    <location>
        <begin position="1"/>
        <end position="25"/>
    </location>
</feature>
<dbReference type="GO" id="GO:0071949">
    <property type="term" value="F:FAD binding"/>
    <property type="evidence" value="ECO:0007669"/>
    <property type="project" value="InterPro"/>
</dbReference>
<protein>
    <submittedName>
        <fullName evidence="5">FAD binding domain-containing protein</fullName>
    </submittedName>
</protein>
<proteinExistence type="inferred from homology"/>
<dbReference type="Pfam" id="PF08031">
    <property type="entry name" value="BBE"/>
    <property type="match status" value="1"/>
</dbReference>
<feature type="domain" description="FAD-binding PCMH-type" evidence="4">
    <location>
        <begin position="111"/>
        <end position="288"/>
    </location>
</feature>
<evidence type="ECO:0000256" key="3">
    <source>
        <dbReference type="SAM" id="SignalP"/>
    </source>
</evidence>
<dbReference type="PROSITE" id="PS51387">
    <property type="entry name" value="FAD_PCMH"/>
    <property type="match status" value="1"/>
</dbReference>
<keyword evidence="2" id="KW-0560">Oxidoreductase</keyword>
<dbReference type="AlphaFoldDB" id="A0AAN6PFX0"/>
<gene>
    <name evidence="5" type="ORF">C8A01DRAFT_16645</name>
</gene>
<evidence type="ECO:0000256" key="2">
    <source>
        <dbReference type="ARBA" id="ARBA00023002"/>
    </source>
</evidence>